<feature type="region of interest" description="Disordered" evidence="1">
    <location>
        <begin position="245"/>
        <end position="270"/>
    </location>
</feature>
<feature type="compositionally biased region" description="Polar residues" evidence="1">
    <location>
        <begin position="216"/>
        <end position="226"/>
    </location>
</feature>
<evidence type="ECO:0000313" key="3">
    <source>
        <dbReference type="Proteomes" id="UP000785679"/>
    </source>
</evidence>
<dbReference type="EMBL" id="RRYP01017254">
    <property type="protein sequence ID" value="TNV74230.1"/>
    <property type="molecule type" value="Genomic_DNA"/>
</dbReference>
<feature type="compositionally biased region" description="Low complexity" evidence="1">
    <location>
        <begin position="51"/>
        <end position="60"/>
    </location>
</feature>
<evidence type="ECO:0000313" key="2">
    <source>
        <dbReference type="EMBL" id="TNV74230.1"/>
    </source>
</evidence>
<feature type="compositionally biased region" description="Basic and acidic residues" evidence="1">
    <location>
        <begin position="135"/>
        <end position="145"/>
    </location>
</feature>
<feature type="region of interest" description="Disordered" evidence="1">
    <location>
        <begin position="116"/>
        <end position="145"/>
    </location>
</feature>
<dbReference type="OrthoDB" id="10678767at2759"/>
<feature type="compositionally biased region" description="Polar residues" evidence="1">
    <location>
        <begin position="1"/>
        <end position="31"/>
    </location>
</feature>
<dbReference type="Proteomes" id="UP000785679">
    <property type="component" value="Unassembled WGS sequence"/>
</dbReference>
<feature type="compositionally biased region" description="Polar residues" evidence="1">
    <location>
        <begin position="39"/>
        <end position="50"/>
    </location>
</feature>
<dbReference type="AlphaFoldDB" id="A0A8J8NH56"/>
<protein>
    <submittedName>
        <fullName evidence="2">Uncharacterized protein</fullName>
    </submittedName>
</protein>
<keyword evidence="3" id="KW-1185">Reference proteome</keyword>
<accession>A0A8J8NH56</accession>
<feature type="region of interest" description="Disordered" evidence="1">
    <location>
        <begin position="207"/>
        <end position="226"/>
    </location>
</feature>
<name>A0A8J8NH56_HALGN</name>
<feature type="compositionally biased region" description="Polar residues" evidence="1">
    <location>
        <begin position="117"/>
        <end position="134"/>
    </location>
</feature>
<feature type="compositionally biased region" description="Polar residues" evidence="1">
    <location>
        <begin position="61"/>
        <end position="76"/>
    </location>
</feature>
<proteinExistence type="predicted"/>
<reference evidence="2" key="1">
    <citation type="submission" date="2019-06" db="EMBL/GenBank/DDBJ databases">
        <authorList>
            <person name="Zheng W."/>
        </authorList>
    </citation>
    <scope>NUCLEOTIDE SEQUENCE</scope>
    <source>
        <strain evidence="2">QDHG01</strain>
    </source>
</reference>
<evidence type="ECO:0000256" key="1">
    <source>
        <dbReference type="SAM" id="MobiDB-lite"/>
    </source>
</evidence>
<organism evidence="2 3">
    <name type="scientific">Halteria grandinella</name>
    <dbReference type="NCBI Taxonomy" id="5974"/>
    <lineage>
        <taxon>Eukaryota</taxon>
        <taxon>Sar</taxon>
        <taxon>Alveolata</taxon>
        <taxon>Ciliophora</taxon>
        <taxon>Intramacronucleata</taxon>
        <taxon>Spirotrichea</taxon>
        <taxon>Stichotrichia</taxon>
        <taxon>Sporadotrichida</taxon>
        <taxon>Halteriidae</taxon>
        <taxon>Halteria</taxon>
    </lineage>
</organism>
<comment type="caution">
    <text evidence="2">The sequence shown here is derived from an EMBL/GenBank/DDBJ whole genome shotgun (WGS) entry which is preliminary data.</text>
</comment>
<gene>
    <name evidence="2" type="ORF">FGO68_gene7583</name>
</gene>
<feature type="region of interest" description="Disordered" evidence="1">
    <location>
        <begin position="176"/>
        <end position="197"/>
    </location>
</feature>
<sequence length="519" mass="59017">MALNASSKQSDFSNAPTEPTPKPYSTGQNFRPKQYLRGSHTNQRNKIELNQQYQQISQKQSPANAITSFSNFNSHKPPQKATPLKALDHEEAYSQGDSNFEEYLDEEARDLVITEQIGKSPQSNTVKSNNTGTSNKDRQKSERAKMRNLYVSGAFSEVDNQSRVEGAASAEQMYSGFSRNGGKQTADGQSRPKTYTSELIQRRNVQYSDQAERARSTAQNSHATNSMQYQNSFQEGGDSKIFSRNPSKPGKVLSTISHRQKSPEIQQKSPRKITLEAQKRTLASFNRVTTLLKARKPSDKKRLASNQSFTYGSPPPLFLNKQNFTASSINLRDFIMSSSEKVRTAFQPSSAQYHIRREFDMSARQQQQSKQLGQYQENLRNLWEISRQRCIPLISKKQHLPGPGAYDSNNTFEAKGYSFSKDMRVFDKQAKEELKSGIQRKEDSYVKEYAQMQIQTSMLSRNGTSSFEGFSVQTDRSKESALIRGTAKYSFPQQTRTTSIRSYDYNHVKAWPKCFYSNV</sequence>
<feature type="region of interest" description="Disordered" evidence="1">
    <location>
        <begin position="1"/>
        <end position="90"/>
    </location>
</feature>